<keyword evidence="8" id="KW-0675">Receptor</keyword>
<dbReference type="InterPro" id="IPR050671">
    <property type="entry name" value="CD300_family_receptors"/>
</dbReference>
<feature type="chain" id="PRO_5002630380" evidence="6">
    <location>
        <begin position="20"/>
        <end position="416"/>
    </location>
</feature>
<organism evidence="8">
    <name type="scientific">Rostroraja eglanteria</name>
    <name type="common">Clearnose skate</name>
    <name type="synonym">Raja eglanteria</name>
    <dbReference type="NCBI Taxonomy" id="3360502"/>
    <lineage>
        <taxon>Eukaryota</taxon>
        <taxon>Metazoa</taxon>
        <taxon>Chordata</taxon>
        <taxon>Craniata</taxon>
        <taxon>Vertebrata</taxon>
        <taxon>Chondrichthyes</taxon>
        <taxon>Elasmobranchii</taxon>
        <taxon>Batoidea</taxon>
        <taxon>Rajiformes</taxon>
        <taxon>Rajidae</taxon>
        <taxon>Rostroraja</taxon>
    </lineage>
</organism>
<dbReference type="PANTHER" id="PTHR11860">
    <property type="entry name" value="POLYMERIC-IMMUNOGLOBULIN RECEPTOR"/>
    <property type="match status" value="1"/>
</dbReference>
<dbReference type="InterPro" id="IPR013106">
    <property type="entry name" value="Ig_V-set"/>
</dbReference>
<dbReference type="SUPFAM" id="SSF48726">
    <property type="entry name" value="Immunoglobulin"/>
    <property type="match status" value="2"/>
</dbReference>
<evidence type="ECO:0000313" key="8">
    <source>
        <dbReference type="EMBL" id="ABC86796.1"/>
    </source>
</evidence>
<feature type="signal peptide" evidence="6">
    <location>
        <begin position="1"/>
        <end position="19"/>
    </location>
</feature>
<dbReference type="PANTHER" id="PTHR11860:SF87">
    <property type="entry name" value="CMRF35-LIKE MOLECULE 8"/>
    <property type="match status" value="1"/>
</dbReference>
<keyword evidence="3 5" id="KW-0472">Membrane</keyword>
<dbReference type="GO" id="GO:0005886">
    <property type="term" value="C:plasma membrane"/>
    <property type="evidence" value="ECO:0007669"/>
    <property type="project" value="TreeGrafter"/>
</dbReference>
<dbReference type="PROSITE" id="PS50835">
    <property type="entry name" value="IG_LIKE"/>
    <property type="match status" value="1"/>
</dbReference>
<evidence type="ECO:0000256" key="4">
    <source>
        <dbReference type="SAM" id="MobiDB-lite"/>
    </source>
</evidence>
<dbReference type="Pfam" id="PF13895">
    <property type="entry name" value="Ig_2"/>
    <property type="match status" value="1"/>
</dbReference>
<dbReference type="Gene3D" id="2.60.40.10">
    <property type="entry name" value="Immunoglobulins"/>
    <property type="match status" value="2"/>
</dbReference>
<dbReference type="InterPro" id="IPR013783">
    <property type="entry name" value="Ig-like_fold"/>
</dbReference>
<reference evidence="8" key="1">
    <citation type="submission" date="2005-11" db="EMBL/GenBank/DDBJ databases">
        <title>Ancient Divergence of a Complex Family of Immune-type Receptor Genes Encoding Modular Domains.</title>
        <authorList>
            <person name="Cannon J.P."/>
            <person name="Haire R.N."/>
            <person name="Mueller M.G."/>
            <person name="Litman R.T."/>
            <person name="Eason D.D."/>
            <person name="Amemiya C.T."/>
            <person name="Ota T."/>
            <person name="Litman G.W."/>
        </authorList>
    </citation>
    <scope>NUCLEOTIDE SEQUENCE</scope>
</reference>
<evidence type="ECO:0000256" key="5">
    <source>
        <dbReference type="SAM" id="Phobius"/>
    </source>
</evidence>
<dbReference type="AlphaFoldDB" id="A0S0E8"/>
<feature type="transmembrane region" description="Helical" evidence="5">
    <location>
        <begin position="262"/>
        <end position="286"/>
    </location>
</feature>
<evidence type="ECO:0000256" key="6">
    <source>
        <dbReference type="SAM" id="SignalP"/>
    </source>
</evidence>
<evidence type="ECO:0000259" key="7">
    <source>
        <dbReference type="PROSITE" id="PS50835"/>
    </source>
</evidence>
<protein>
    <submittedName>
        <fullName evidence="8">Modular domain immune-type receptor 2</fullName>
    </submittedName>
</protein>
<sequence>MWIPILVVCSLPVSGAVWGKDHVGGVVGRAVTVGCHYEARYRSYTKYWCHGWTRQCTVLVETNGQLGRSGRVSITDNPTQRIFTVTVEDLRSRDTGWYSCGISTGGLDPIFNVKLQVSDEAASVPVLGLLSPANVSCVGGSVTVTCKSERGSLPISYTWYEKTSKISDGTNLELRCKSFKHQHHQYYCKASNNRGTRSSEILNVTVNNTAFCSFVVHFGNNASGYSCGTSTTETMRTVSSASNIPSHNQGNNDSSDFTPRTLILVIVLSVSGVLLVVAFACLLLYLRNRHRESKCNTHHRARANGTREIPTREESAARVNLQYSRDDEAADRMANNDSGIMYAAVQFQRRSRMGQSVTNKDQVIPQGKHAVTSEDNDTYARVKFPSGAPRGNARSPGNLQDSAQPIYASVASQGNY</sequence>
<feature type="region of interest" description="Disordered" evidence="4">
    <location>
        <begin position="385"/>
        <end position="416"/>
    </location>
</feature>
<dbReference type="SMART" id="SM00409">
    <property type="entry name" value="IG"/>
    <property type="match status" value="2"/>
</dbReference>
<name>A0S0E8_ROSEG</name>
<dbReference type="Pfam" id="PF07686">
    <property type="entry name" value="V-set"/>
    <property type="match status" value="1"/>
</dbReference>
<keyword evidence="6" id="KW-0732">Signal</keyword>
<dbReference type="EMBL" id="DQ278451">
    <property type="protein sequence ID" value="ABC86796.1"/>
    <property type="molecule type" value="mRNA"/>
</dbReference>
<dbReference type="InterPro" id="IPR003599">
    <property type="entry name" value="Ig_sub"/>
</dbReference>
<evidence type="ECO:0000256" key="2">
    <source>
        <dbReference type="ARBA" id="ARBA00022692"/>
    </source>
</evidence>
<keyword evidence="2 5" id="KW-0812">Transmembrane</keyword>
<dbReference type="InterPro" id="IPR007110">
    <property type="entry name" value="Ig-like_dom"/>
</dbReference>
<comment type="subcellular location">
    <subcellularLocation>
        <location evidence="1">Membrane</location>
    </subcellularLocation>
</comment>
<proteinExistence type="evidence at transcript level"/>
<keyword evidence="5" id="KW-1133">Transmembrane helix</keyword>
<evidence type="ECO:0000256" key="3">
    <source>
        <dbReference type="ARBA" id="ARBA00023136"/>
    </source>
</evidence>
<feature type="domain" description="Ig-like" evidence="7">
    <location>
        <begin position="125"/>
        <end position="205"/>
    </location>
</feature>
<dbReference type="InterPro" id="IPR036179">
    <property type="entry name" value="Ig-like_dom_sf"/>
</dbReference>
<accession>A0S0E8</accession>
<dbReference type="CDD" id="cd05716">
    <property type="entry name" value="IgV_pIgR_like"/>
    <property type="match status" value="1"/>
</dbReference>
<dbReference type="GO" id="GO:0004888">
    <property type="term" value="F:transmembrane signaling receptor activity"/>
    <property type="evidence" value="ECO:0007669"/>
    <property type="project" value="TreeGrafter"/>
</dbReference>
<evidence type="ECO:0000256" key="1">
    <source>
        <dbReference type="ARBA" id="ARBA00004370"/>
    </source>
</evidence>